<evidence type="ECO:0000313" key="2">
    <source>
        <dbReference type="EMBL" id="QOJ78856.1"/>
    </source>
</evidence>
<feature type="transmembrane region" description="Helical" evidence="1">
    <location>
        <begin position="366"/>
        <end position="390"/>
    </location>
</feature>
<dbReference type="SUPFAM" id="SSF50998">
    <property type="entry name" value="Quinoprotein alcohol dehydrogenase-like"/>
    <property type="match status" value="1"/>
</dbReference>
<accession>A0A7L9FIY3</accession>
<gene>
    <name evidence="2" type="ORF">IG193_08955</name>
</gene>
<dbReference type="InParanoid" id="A0A7L9FIY3"/>
<dbReference type="Gene3D" id="2.130.10.10">
    <property type="entry name" value="YVTN repeat-like/Quinoprotein amine dehydrogenase"/>
    <property type="match status" value="1"/>
</dbReference>
<dbReference type="GeneID" id="59150021"/>
<dbReference type="RefSeq" id="WP_192818828.1">
    <property type="nucleotide sequence ID" value="NZ_CP062310.1"/>
</dbReference>
<keyword evidence="1" id="KW-0472">Membrane</keyword>
<dbReference type="KEGG" id="thel:IG193_08955"/>
<keyword evidence="1" id="KW-0812">Transmembrane</keyword>
<reference evidence="2 3" key="1">
    <citation type="submission" date="2020-10" db="EMBL/GenBank/DDBJ databases">
        <title>Thermofilum lucidum 3507LT sp. nov. a novel member of Thermofilaceae family isolated from Chile hot spring, and proposal of description order Thermofilales.</title>
        <authorList>
            <person name="Zayulina K.S."/>
            <person name="Elcheninov A.G."/>
            <person name="Toshchakov S.V."/>
            <person name="Kublanov I.V."/>
        </authorList>
    </citation>
    <scope>NUCLEOTIDE SEQUENCE [LARGE SCALE GENOMIC DNA]</scope>
    <source>
        <strain evidence="2 3">3507LT</strain>
    </source>
</reference>
<dbReference type="EMBL" id="CP062310">
    <property type="protein sequence ID" value="QOJ78856.1"/>
    <property type="molecule type" value="Genomic_DNA"/>
</dbReference>
<dbReference type="InterPro" id="IPR015943">
    <property type="entry name" value="WD40/YVTN_repeat-like_dom_sf"/>
</dbReference>
<protein>
    <submittedName>
        <fullName evidence="2">Uncharacterized protein</fullName>
    </submittedName>
</protein>
<dbReference type="Proteomes" id="UP000594121">
    <property type="component" value="Chromosome"/>
</dbReference>
<keyword evidence="3" id="KW-1185">Reference proteome</keyword>
<proteinExistence type="predicted"/>
<evidence type="ECO:0000256" key="1">
    <source>
        <dbReference type="SAM" id="Phobius"/>
    </source>
</evidence>
<sequence length="400" mass="41643">MRHSYLLALILVSLVALDALPQHVGLEVAWRRISAEGVAYSACTGKYVYVVGYEGSGANTSARVEALNPADGSLVKSYTYRGARVFYSCAYARGRLLAAGVTSEGRWVVASFADDLSPQAAVTSVAGYAASLATDGEYLYVAGVDASTASVRVEKRELGTLSLVAAYSPGVPNTNAYSCTHGGDSIWLAGSALTPSGFKWRVERLATNLSSQLRLRPEVGGHAFSVAYSGGLVYVTGPNGTAVFDASGAVLARTSTGGYGLALLNGTLVLYTARVEPLLLLLNSTTLDLLATLELSQGRAVPSFGSVALQQSTLYIAGAEEVQGKAHWAVYAVRALRPQVNATKPPASAPANATSTPQAVQPQQPLAVFLPEAVASIAMVAGIVAAVVAIKRGRKKKQKS</sequence>
<name>A0A7L9FIY3_9CREN</name>
<organism evidence="2 3">
    <name type="scientific">Infirmifilum lucidum</name>
    <dbReference type="NCBI Taxonomy" id="2776706"/>
    <lineage>
        <taxon>Archaea</taxon>
        <taxon>Thermoproteota</taxon>
        <taxon>Thermoprotei</taxon>
        <taxon>Thermofilales</taxon>
        <taxon>Thermofilaceae</taxon>
        <taxon>Infirmifilum</taxon>
    </lineage>
</organism>
<dbReference type="AlphaFoldDB" id="A0A7L9FIY3"/>
<dbReference type="InterPro" id="IPR011047">
    <property type="entry name" value="Quinoprotein_ADH-like_sf"/>
</dbReference>
<evidence type="ECO:0000313" key="3">
    <source>
        <dbReference type="Proteomes" id="UP000594121"/>
    </source>
</evidence>
<keyword evidence="1" id="KW-1133">Transmembrane helix</keyword>